<accession>A0A183KT43</accession>
<dbReference type="SUPFAM" id="SSF53774">
    <property type="entry name" value="Glutaminase/Asparaginase"/>
    <property type="match status" value="1"/>
</dbReference>
<name>A0A183KT43_9TREM</name>
<dbReference type="InterPro" id="IPR002110">
    <property type="entry name" value="Ankyrin_rpt"/>
</dbReference>
<gene>
    <name evidence="4" type="ORF">SCUD_LOCUS18232</name>
</gene>
<proteinExistence type="predicted"/>
<dbReference type="PROSITE" id="PS50297">
    <property type="entry name" value="ANK_REP_REGION"/>
    <property type="match status" value="1"/>
</dbReference>
<feature type="domain" description="Asparaginase/glutaminase C-terminal" evidence="3">
    <location>
        <begin position="1"/>
        <end position="53"/>
    </location>
</feature>
<organism evidence="6">
    <name type="scientific">Schistosoma curassoni</name>
    <dbReference type="NCBI Taxonomy" id="6186"/>
    <lineage>
        <taxon>Eukaryota</taxon>
        <taxon>Metazoa</taxon>
        <taxon>Spiralia</taxon>
        <taxon>Lophotrochozoa</taxon>
        <taxon>Platyhelminthes</taxon>
        <taxon>Trematoda</taxon>
        <taxon>Digenea</taxon>
        <taxon>Strigeidida</taxon>
        <taxon>Schistosomatoidea</taxon>
        <taxon>Schistosomatidae</taxon>
        <taxon>Schistosoma</taxon>
    </lineage>
</organism>
<dbReference type="EC" id="3.5.1.1" evidence="1"/>
<evidence type="ECO:0000313" key="5">
    <source>
        <dbReference type="Proteomes" id="UP000279833"/>
    </source>
</evidence>
<dbReference type="SMART" id="SM00248">
    <property type="entry name" value="ANK"/>
    <property type="match status" value="2"/>
</dbReference>
<dbReference type="PIRSF" id="PIRSF500176">
    <property type="entry name" value="L_ASNase"/>
    <property type="match status" value="1"/>
</dbReference>
<evidence type="ECO:0000313" key="6">
    <source>
        <dbReference type="WBParaSite" id="SCUD_0001823501-mRNA-1"/>
    </source>
</evidence>
<dbReference type="STRING" id="6186.A0A183KT43"/>
<feature type="repeat" description="ANK" evidence="2">
    <location>
        <begin position="188"/>
        <end position="222"/>
    </location>
</feature>
<dbReference type="Proteomes" id="UP000279833">
    <property type="component" value="Unassembled WGS sequence"/>
</dbReference>
<protein>
    <recommendedName>
        <fullName evidence="1">asparaginase</fullName>
        <ecNumber evidence="1">3.5.1.1</ecNumber>
    </recommendedName>
</protein>
<sequence length="377" mass="42424">MVNVTQCWRGGVKAVYSTGMVLNEYGVTPGYDMTTEAALIKLAYILSKTENKDYTCKRAMLLNSLRGEVTVEGEDSRAANLSLYNINCLNQDRNLMIYFAKLFSTASLDDSEGIGSMWVQRIVPTLACCAAASNNLSCLKEMYHIIGHLQLFDTEGCTPLHKSALYGHISATKYLLECGVSVHIADKSGYTPLLCALNSLILSSELVQLLLDVGAVLNSESQLVTKLVHQAVSDGDIQRLRLYHLCGYSFYVSAFMKSLRNFAAQATEKYYKRHRGGWQYALKRMNINCISIAELLNSNCRSLINKVDYLQFLLSQNVYRNCGVITIQESWLNDLQDDCLVSLRDFKIYRRDRSNNKKRCGGYVCKHNLVSIFVCVF</sequence>
<keyword evidence="2" id="KW-0040">ANK repeat</keyword>
<dbReference type="PANTHER" id="PTHR11707">
    <property type="entry name" value="L-ASPARAGINASE"/>
    <property type="match status" value="1"/>
</dbReference>
<evidence type="ECO:0000313" key="4">
    <source>
        <dbReference type="EMBL" id="VDP65195.1"/>
    </source>
</evidence>
<dbReference type="Gene3D" id="3.40.50.40">
    <property type="match status" value="1"/>
</dbReference>
<dbReference type="PROSITE" id="PS50088">
    <property type="entry name" value="ANK_REPEAT"/>
    <property type="match status" value="2"/>
</dbReference>
<dbReference type="PIRSF" id="PIRSF001220">
    <property type="entry name" value="L-ASNase_gatD"/>
    <property type="match status" value="1"/>
</dbReference>
<dbReference type="PANTHER" id="PTHR11707:SF28">
    <property type="entry name" value="60 KDA LYSOPHOSPHOLIPASE"/>
    <property type="match status" value="1"/>
</dbReference>
<evidence type="ECO:0000259" key="3">
    <source>
        <dbReference type="Pfam" id="PF17763"/>
    </source>
</evidence>
<keyword evidence="5" id="KW-1185">Reference proteome</keyword>
<dbReference type="InterPro" id="IPR036770">
    <property type="entry name" value="Ankyrin_rpt-contain_sf"/>
</dbReference>
<dbReference type="AlphaFoldDB" id="A0A183KT43"/>
<dbReference type="Pfam" id="PF17763">
    <property type="entry name" value="Asparaginase_C"/>
    <property type="match status" value="1"/>
</dbReference>
<dbReference type="GO" id="GO:0009066">
    <property type="term" value="P:aspartate family amino acid metabolic process"/>
    <property type="evidence" value="ECO:0007669"/>
    <property type="project" value="UniProtKB-ARBA"/>
</dbReference>
<dbReference type="SUPFAM" id="SSF48403">
    <property type="entry name" value="Ankyrin repeat"/>
    <property type="match status" value="1"/>
</dbReference>
<dbReference type="Gene3D" id="1.25.40.20">
    <property type="entry name" value="Ankyrin repeat-containing domain"/>
    <property type="match status" value="1"/>
</dbReference>
<dbReference type="InterPro" id="IPR036152">
    <property type="entry name" value="Asp/glu_Ase-like_sf"/>
</dbReference>
<reference evidence="6" key="1">
    <citation type="submission" date="2016-06" db="UniProtKB">
        <authorList>
            <consortium name="WormBaseParasite"/>
        </authorList>
    </citation>
    <scope>IDENTIFICATION</scope>
</reference>
<evidence type="ECO:0000256" key="2">
    <source>
        <dbReference type="PROSITE-ProRule" id="PRU00023"/>
    </source>
</evidence>
<dbReference type="InterPro" id="IPR040919">
    <property type="entry name" value="Asparaginase_C"/>
</dbReference>
<evidence type="ECO:0000256" key="1">
    <source>
        <dbReference type="ARBA" id="ARBA00012920"/>
    </source>
</evidence>
<dbReference type="Pfam" id="PF12796">
    <property type="entry name" value="Ank_2"/>
    <property type="match status" value="1"/>
</dbReference>
<dbReference type="InterPro" id="IPR006034">
    <property type="entry name" value="Asparaginase/glutaminase-like"/>
</dbReference>
<dbReference type="PROSITE" id="PS51732">
    <property type="entry name" value="ASN_GLN_ASE_3"/>
    <property type="match status" value="1"/>
</dbReference>
<dbReference type="GO" id="GO:0004067">
    <property type="term" value="F:asparaginase activity"/>
    <property type="evidence" value="ECO:0007669"/>
    <property type="project" value="UniProtKB-UniRule"/>
</dbReference>
<dbReference type="WBParaSite" id="SCUD_0001823501-mRNA-1">
    <property type="protein sequence ID" value="SCUD_0001823501-mRNA-1"/>
    <property type="gene ID" value="SCUD_0001823501"/>
</dbReference>
<dbReference type="PRINTS" id="PR01415">
    <property type="entry name" value="ANKYRIN"/>
</dbReference>
<reference evidence="4 5" key="2">
    <citation type="submission" date="2018-11" db="EMBL/GenBank/DDBJ databases">
        <authorList>
            <consortium name="Pathogen Informatics"/>
        </authorList>
    </citation>
    <scope>NUCLEOTIDE SEQUENCE [LARGE SCALE GENOMIC DNA]</scope>
    <source>
        <strain evidence="4">Dakar</strain>
        <strain evidence="5">Dakar, Senegal</strain>
    </source>
</reference>
<feature type="repeat" description="ANK" evidence="2">
    <location>
        <begin position="155"/>
        <end position="187"/>
    </location>
</feature>
<dbReference type="EMBL" id="UZAK01040775">
    <property type="protein sequence ID" value="VDP65195.1"/>
    <property type="molecule type" value="Genomic_DNA"/>
</dbReference>
<dbReference type="InterPro" id="IPR027473">
    <property type="entry name" value="L-asparaginase_C"/>
</dbReference>